<evidence type="ECO:0000313" key="2">
    <source>
        <dbReference type="Proteomes" id="UP000002866"/>
    </source>
</evidence>
<dbReference type="AlphaFoldDB" id="I2GY33"/>
<dbReference type="Proteomes" id="UP000002866">
    <property type="component" value="Chromosome 2"/>
</dbReference>
<dbReference type="GO" id="GO:0043007">
    <property type="term" value="P:maintenance of rDNA"/>
    <property type="evidence" value="ECO:0007669"/>
    <property type="project" value="EnsemblFungi"/>
</dbReference>
<evidence type="ECO:0008006" key="3">
    <source>
        <dbReference type="Google" id="ProtNLM"/>
    </source>
</evidence>
<dbReference type="OMA" id="WLKLHLN"/>
<dbReference type="STRING" id="1071380.I2GY33"/>
<dbReference type="GO" id="GO:0097196">
    <property type="term" value="C:Shu complex"/>
    <property type="evidence" value="ECO:0007669"/>
    <property type="project" value="EnsemblFungi"/>
</dbReference>
<reference evidence="1 2" key="1">
    <citation type="journal article" date="2011" name="Proc. Natl. Acad. Sci. U.S.A.">
        <title>Evolutionary erosion of yeast sex chromosomes by mating-type switching accidents.</title>
        <authorList>
            <person name="Gordon J.L."/>
            <person name="Armisen D."/>
            <person name="Proux-Wera E."/>
            <person name="Oheigeartaigh S.S."/>
            <person name="Byrne K.P."/>
            <person name="Wolfe K.H."/>
        </authorList>
    </citation>
    <scope>NUCLEOTIDE SEQUENCE [LARGE SCALE GENOMIC DNA]</scope>
    <source>
        <strain evidence="2">ATCC 34711 / CBS 6284 / DSM 70876 / NBRC 10599 / NRRL Y-10934 / UCD 77-7</strain>
    </source>
</reference>
<dbReference type="FunCoup" id="I2GY33">
    <property type="interactions" value="17"/>
</dbReference>
<dbReference type="GO" id="GO:0035861">
    <property type="term" value="C:site of double-strand break"/>
    <property type="evidence" value="ECO:0007669"/>
    <property type="project" value="EnsemblFungi"/>
</dbReference>
<sequence length="214" mass="24655">MPNENKISYSELFSELVNDEGQLDDAKASFLYYMFPQEMFIRALSLLESGEIFIYIYPCSTSTDLESLVNTIVQTVYNDHNDGKLIKVVVQTNDDRTIFTDIEHWFCSCQEYSEKFSQIITSDPETPLQVLLLKEIDNVEDFSSDKFAQLEANSLSKQRYFNHSKVICPHLLACSILLKSSSRILHFFTVTKGSVLVFPINDIDEWLRLHVNIA</sequence>
<accession>I2GY33</accession>
<dbReference type="HOGENOM" id="CLU_1115918_0_0_1"/>
<protein>
    <recommendedName>
        <fullName evidence="3">Suppressor of hydroxyurea sensitivity protein 2</fullName>
    </recommendedName>
</protein>
<dbReference type="KEGG" id="tbl:TBLA_0B01910"/>
<dbReference type="EMBL" id="HE806317">
    <property type="protein sequence ID" value="CCH59035.1"/>
    <property type="molecule type" value="Genomic_DNA"/>
</dbReference>
<dbReference type="InParanoid" id="I2GY33"/>
<dbReference type="GO" id="GO:0000730">
    <property type="term" value="P:DNA recombinase assembly"/>
    <property type="evidence" value="ECO:0007669"/>
    <property type="project" value="EnsemblFungi"/>
</dbReference>
<gene>
    <name evidence="1" type="primary">TBLA0B01910</name>
    <name evidence="1" type="ORF">TBLA_0B01910</name>
</gene>
<keyword evidence="2" id="KW-1185">Reference proteome</keyword>
<organism evidence="1 2">
    <name type="scientific">Henningerozyma blattae (strain ATCC 34711 / CBS 6284 / DSM 70876 / NBRC 10599 / NRRL Y-10934 / UCD 77-7)</name>
    <name type="common">Yeast</name>
    <name type="synonym">Tetrapisispora blattae</name>
    <dbReference type="NCBI Taxonomy" id="1071380"/>
    <lineage>
        <taxon>Eukaryota</taxon>
        <taxon>Fungi</taxon>
        <taxon>Dikarya</taxon>
        <taxon>Ascomycota</taxon>
        <taxon>Saccharomycotina</taxon>
        <taxon>Saccharomycetes</taxon>
        <taxon>Saccharomycetales</taxon>
        <taxon>Saccharomycetaceae</taxon>
        <taxon>Henningerozyma</taxon>
    </lineage>
</organism>
<dbReference type="RefSeq" id="XP_004178554.1">
    <property type="nucleotide sequence ID" value="XM_004178506.1"/>
</dbReference>
<dbReference type="eggNOG" id="ENOG502S0XB">
    <property type="taxonomic scope" value="Eukaryota"/>
</dbReference>
<evidence type="ECO:0000313" key="1">
    <source>
        <dbReference type="EMBL" id="CCH59035.1"/>
    </source>
</evidence>
<proteinExistence type="predicted"/>
<name>I2GY33_HENB6</name>
<dbReference type="GeneID" id="14494184"/>
<dbReference type="OrthoDB" id="4066852at2759"/>